<dbReference type="InterPro" id="IPR050289">
    <property type="entry name" value="TorD/DmsD_chaperones"/>
</dbReference>
<evidence type="ECO:0000256" key="1">
    <source>
        <dbReference type="ARBA" id="ARBA00023186"/>
    </source>
</evidence>
<dbReference type="RefSeq" id="WP_127932266.1">
    <property type="nucleotide sequence ID" value="NZ_SAUN01000001.1"/>
</dbReference>
<protein>
    <submittedName>
        <fullName evidence="2">TorA maturation chaperone TorD</fullName>
    </submittedName>
</protein>
<dbReference type="InterPro" id="IPR020945">
    <property type="entry name" value="DMSO/NO3_reduct_chaperone"/>
</dbReference>
<keyword evidence="1" id="KW-0143">Chaperone</keyword>
<accession>A0A438M2T5</accession>
<organism evidence="2 3">
    <name type="scientific">Nonomuraea polychroma</name>
    <dbReference type="NCBI Taxonomy" id="46176"/>
    <lineage>
        <taxon>Bacteria</taxon>
        <taxon>Bacillati</taxon>
        <taxon>Actinomycetota</taxon>
        <taxon>Actinomycetes</taxon>
        <taxon>Streptosporangiales</taxon>
        <taxon>Streptosporangiaceae</taxon>
        <taxon>Nonomuraea</taxon>
    </lineage>
</organism>
<dbReference type="PANTHER" id="PTHR34227">
    <property type="entry name" value="CHAPERONE PROTEIN YCDY"/>
    <property type="match status" value="1"/>
</dbReference>
<dbReference type="PANTHER" id="PTHR34227:SF1">
    <property type="entry name" value="DIMETHYL SULFOXIDE REDUCTASE CHAPERONE-RELATED"/>
    <property type="match status" value="1"/>
</dbReference>
<proteinExistence type="predicted"/>
<gene>
    <name evidence="2" type="ORF">EDD27_2171</name>
</gene>
<dbReference type="SUPFAM" id="SSF89155">
    <property type="entry name" value="TorD-like"/>
    <property type="match status" value="1"/>
</dbReference>
<keyword evidence="3" id="KW-1185">Reference proteome</keyword>
<name>A0A438M2T5_9ACTN</name>
<dbReference type="Gene3D" id="1.10.3480.10">
    <property type="entry name" value="TorD-like"/>
    <property type="match status" value="1"/>
</dbReference>
<dbReference type="OrthoDB" id="3539609at2"/>
<evidence type="ECO:0000313" key="2">
    <source>
        <dbReference type="EMBL" id="RVX39798.1"/>
    </source>
</evidence>
<dbReference type="Proteomes" id="UP000284824">
    <property type="component" value="Unassembled WGS sequence"/>
</dbReference>
<evidence type="ECO:0000313" key="3">
    <source>
        <dbReference type="Proteomes" id="UP000284824"/>
    </source>
</evidence>
<comment type="caution">
    <text evidence="2">The sequence shown here is derived from an EMBL/GenBank/DDBJ whole genome shotgun (WGS) entry which is preliminary data.</text>
</comment>
<dbReference type="AlphaFoldDB" id="A0A438M2T5"/>
<dbReference type="EMBL" id="SAUN01000001">
    <property type="protein sequence ID" value="RVX39798.1"/>
    <property type="molecule type" value="Genomic_DNA"/>
</dbReference>
<dbReference type="Pfam" id="PF02613">
    <property type="entry name" value="Nitrate_red_del"/>
    <property type="match status" value="1"/>
</dbReference>
<sequence length="202" mass="22716">MRNELSARRNLYELASRILSREIDPPLYRALQTAETELTDESSGAMLISPHLEQGGEEHALEALCVEFCRLFIGPHALCPPYESIQRGEAMLGGRAERAFTHFLYRHGLQPAVPQDLPILATDHLSVQLAVLSHLHDRTLRSGSTPETRHIVEELLNEHVLPWAPAYLDTIRSATDLNPYQLIAEVTAQFLRTEQSLELCTS</sequence>
<reference evidence="2 3" key="1">
    <citation type="submission" date="2019-01" db="EMBL/GenBank/DDBJ databases">
        <title>Sequencing the genomes of 1000 actinobacteria strains.</title>
        <authorList>
            <person name="Klenk H.-P."/>
        </authorList>
    </citation>
    <scope>NUCLEOTIDE SEQUENCE [LARGE SCALE GENOMIC DNA]</scope>
    <source>
        <strain evidence="2 3">DSM 43925</strain>
    </source>
</reference>
<dbReference type="InterPro" id="IPR036411">
    <property type="entry name" value="TorD-like_sf"/>
</dbReference>